<feature type="transmembrane region" description="Helical" evidence="6">
    <location>
        <begin position="439"/>
        <end position="457"/>
    </location>
</feature>
<feature type="transmembrane region" description="Helical" evidence="6">
    <location>
        <begin position="229"/>
        <end position="245"/>
    </location>
</feature>
<evidence type="ECO:0000256" key="3">
    <source>
        <dbReference type="ARBA" id="ARBA00022692"/>
    </source>
</evidence>
<dbReference type="PANTHER" id="PTHR42718:SF9">
    <property type="entry name" value="MAJOR FACILITATOR SUPERFAMILY MULTIDRUG TRANSPORTER MFSC"/>
    <property type="match status" value="1"/>
</dbReference>
<keyword evidence="3 6" id="KW-0812">Transmembrane</keyword>
<dbReference type="InterPro" id="IPR020846">
    <property type="entry name" value="MFS_dom"/>
</dbReference>
<dbReference type="GO" id="GO:0022857">
    <property type="term" value="F:transmembrane transporter activity"/>
    <property type="evidence" value="ECO:0007669"/>
    <property type="project" value="InterPro"/>
</dbReference>
<feature type="transmembrane region" description="Helical" evidence="6">
    <location>
        <begin position="394"/>
        <end position="419"/>
    </location>
</feature>
<feature type="transmembrane region" description="Helical" evidence="6">
    <location>
        <begin position="198"/>
        <end position="217"/>
    </location>
</feature>
<dbReference type="InterPro" id="IPR011701">
    <property type="entry name" value="MFS"/>
</dbReference>
<reference evidence="8" key="1">
    <citation type="journal article" date="2019" name="Microbiol. Resour. Announc.">
        <title>Complete Genome Sequence of Rubrobacter xylanophilus Strain AA3-22, Isolated from Arima Onsen in Japan.</title>
        <authorList>
            <person name="Tomariguchi N."/>
            <person name="Miyazaki K."/>
        </authorList>
    </citation>
    <scope>NUCLEOTIDE SEQUENCE [LARGE SCALE GENOMIC DNA]</scope>
    <source>
        <strain evidence="8">AA3-22</strain>
    </source>
</reference>
<evidence type="ECO:0000313" key="9">
    <source>
        <dbReference type="Proteomes" id="UP000318065"/>
    </source>
</evidence>
<evidence type="ECO:0000256" key="2">
    <source>
        <dbReference type="ARBA" id="ARBA00022448"/>
    </source>
</evidence>
<dbReference type="Proteomes" id="UP000318065">
    <property type="component" value="Chromosome"/>
</dbReference>
<dbReference type="InterPro" id="IPR036259">
    <property type="entry name" value="MFS_trans_sf"/>
</dbReference>
<feature type="transmembrane region" description="Helical" evidence="6">
    <location>
        <begin position="266"/>
        <end position="290"/>
    </location>
</feature>
<feature type="transmembrane region" description="Helical" evidence="6">
    <location>
        <begin position="104"/>
        <end position="125"/>
    </location>
</feature>
<dbReference type="Gene3D" id="1.20.1720.10">
    <property type="entry name" value="Multidrug resistance protein D"/>
    <property type="match status" value="1"/>
</dbReference>
<dbReference type="PROSITE" id="PS50850">
    <property type="entry name" value="MFS"/>
    <property type="match status" value="1"/>
</dbReference>
<keyword evidence="9" id="KW-1185">Reference proteome</keyword>
<accession>A0A510HEY0</accession>
<keyword evidence="5 6" id="KW-0472">Membrane</keyword>
<evidence type="ECO:0000256" key="1">
    <source>
        <dbReference type="ARBA" id="ARBA00004651"/>
    </source>
</evidence>
<feature type="transmembrane region" description="Helical" evidence="6">
    <location>
        <begin position="302"/>
        <end position="319"/>
    </location>
</feature>
<feature type="transmembrane region" description="Helical" evidence="6">
    <location>
        <begin position="49"/>
        <end position="67"/>
    </location>
</feature>
<dbReference type="PANTHER" id="PTHR42718">
    <property type="entry name" value="MAJOR FACILITATOR SUPERFAMILY MULTIDRUG TRANSPORTER MFSC"/>
    <property type="match status" value="1"/>
</dbReference>
<comment type="subcellular location">
    <subcellularLocation>
        <location evidence="1">Cell membrane</location>
        <topology evidence="1">Multi-pass membrane protein</topology>
    </subcellularLocation>
</comment>
<dbReference type="SUPFAM" id="SSF103473">
    <property type="entry name" value="MFS general substrate transporter"/>
    <property type="match status" value="1"/>
</dbReference>
<keyword evidence="2" id="KW-0813">Transport</keyword>
<feature type="transmembrane region" description="Helical" evidence="6">
    <location>
        <begin position="137"/>
        <end position="159"/>
    </location>
</feature>
<feature type="transmembrane region" description="Helical" evidence="6">
    <location>
        <begin position="79"/>
        <end position="98"/>
    </location>
</feature>
<dbReference type="OrthoDB" id="3281800at2"/>
<evidence type="ECO:0000256" key="4">
    <source>
        <dbReference type="ARBA" id="ARBA00022989"/>
    </source>
</evidence>
<dbReference type="GO" id="GO:0005886">
    <property type="term" value="C:plasma membrane"/>
    <property type="evidence" value="ECO:0007669"/>
    <property type="project" value="UniProtKB-SubCell"/>
</dbReference>
<feature type="transmembrane region" description="Helical" evidence="6">
    <location>
        <begin position="165"/>
        <end position="186"/>
    </location>
</feature>
<keyword evidence="4 6" id="KW-1133">Transmembrane helix</keyword>
<name>A0A510HEY0_9ACTN</name>
<feature type="domain" description="Major facilitator superfamily (MFS) profile" evidence="7">
    <location>
        <begin position="13"/>
        <end position="462"/>
    </location>
</feature>
<evidence type="ECO:0000259" key="7">
    <source>
        <dbReference type="PROSITE" id="PS50850"/>
    </source>
</evidence>
<dbReference type="Pfam" id="PF07690">
    <property type="entry name" value="MFS_1"/>
    <property type="match status" value="1"/>
</dbReference>
<dbReference type="AlphaFoldDB" id="A0A510HEY0"/>
<sequence length="468" mass="47186">MNSSGSTRGHRLLLAVLTAAVFVSVLNSSMVNVVVPVIARDFRASEAQIGWVITGFLLSYAVAIPLYGRISDAFSLRKVFAVGLWVFAAGSFVCALAPGLPVLVLGRILQAAGGAAVPALGTVAVTRVLPPGERGGALGLIISSVGVGAAVGPILGGLVEELAGWHLLFYGSLLLALLLIPGALRVLPDGEPKTARNFDLPGGILLGLSAGLFLFGITQGQTASFTNPSSWGSFVSSALAATLFVRRINTASHPFVSPKLFANPPYVAAVAVGFFSMFANVSTLVTVPLLVTSVNGLSPGQAGLVLTPGAAALAALSPLTGRLSDRIGVKLPIRAGLSLMLASTLFLSTLGAGGSPILVAAGMLGVGTGFAFANPPTNNAAANALPREQVGAGLGIFNGAFFLGGGTGPAVIGALIAARSNSPALNPLYTLDAAPFSDAFLAIGAALLLALCASLALRNEPHTSPRVE</sequence>
<dbReference type="PRINTS" id="PR01036">
    <property type="entry name" value="TCRTETB"/>
</dbReference>
<dbReference type="EMBL" id="AP019791">
    <property type="protein sequence ID" value="BBL78512.1"/>
    <property type="molecule type" value="Genomic_DNA"/>
</dbReference>
<dbReference type="Gene3D" id="1.20.1250.20">
    <property type="entry name" value="MFS general substrate transporter like domains"/>
    <property type="match status" value="1"/>
</dbReference>
<evidence type="ECO:0000313" key="8">
    <source>
        <dbReference type="EMBL" id="BBL78512.1"/>
    </source>
</evidence>
<proteinExistence type="predicted"/>
<evidence type="ECO:0000256" key="6">
    <source>
        <dbReference type="SAM" id="Phobius"/>
    </source>
</evidence>
<protein>
    <submittedName>
        <fullName evidence="8">MFS transporter</fullName>
    </submittedName>
</protein>
<gene>
    <name evidence="8" type="ORF">RxyAA322_03660</name>
</gene>
<feature type="transmembrane region" description="Helical" evidence="6">
    <location>
        <begin position="331"/>
        <end position="350"/>
    </location>
</feature>
<organism evidence="8 9">
    <name type="scientific">Rubrobacter xylanophilus</name>
    <dbReference type="NCBI Taxonomy" id="49319"/>
    <lineage>
        <taxon>Bacteria</taxon>
        <taxon>Bacillati</taxon>
        <taxon>Actinomycetota</taxon>
        <taxon>Rubrobacteria</taxon>
        <taxon>Rubrobacterales</taxon>
        <taxon>Rubrobacteraceae</taxon>
        <taxon>Rubrobacter</taxon>
    </lineage>
</organism>
<evidence type="ECO:0000256" key="5">
    <source>
        <dbReference type="ARBA" id="ARBA00023136"/>
    </source>
</evidence>
<feature type="transmembrane region" description="Helical" evidence="6">
    <location>
        <begin position="356"/>
        <end position="373"/>
    </location>
</feature>